<evidence type="ECO:0000259" key="4">
    <source>
        <dbReference type="PROSITE" id="PS50309"/>
    </source>
</evidence>
<feature type="domain" description="PLAT" evidence="3">
    <location>
        <begin position="1015"/>
        <end position="1130"/>
    </location>
</feature>
<dbReference type="InterPro" id="IPR036392">
    <property type="entry name" value="PLAT/LH2_dom_sf"/>
</dbReference>
<accession>A0A8S9ZV42</accession>
<dbReference type="OrthoDB" id="5322100at2759"/>
<dbReference type="PANTHER" id="PTHR45901:SF7">
    <property type="entry name" value="OXYGEN-REGULATED PROTEIN 1"/>
    <property type="match status" value="1"/>
</dbReference>
<dbReference type="InterPro" id="IPR003533">
    <property type="entry name" value="Doublecortin_dom"/>
</dbReference>
<dbReference type="Pfam" id="PF01477">
    <property type="entry name" value="PLAT"/>
    <property type="match status" value="1"/>
</dbReference>
<feature type="domain" description="Doublecortin" evidence="4">
    <location>
        <begin position="278"/>
        <end position="353"/>
    </location>
</feature>
<dbReference type="PANTHER" id="PTHR45901">
    <property type="entry name" value="PROTEIN CBG12474"/>
    <property type="match status" value="1"/>
</dbReference>
<dbReference type="EMBL" id="JABEBT010000024">
    <property type="protein sequence ID" value="KAF7637013.1"/>
    <property type="molecule type" value="Genomic_DNA"/>
</dbReference>
<feature type="domain" description="PLAT" evidence="3">
    <location>
        <begin position="865"/>
        <end position="996"/>
    </location>
</feature>
<sequence length="1608" mass="183217">MFLCAFSQSKNTTSGSISLSESNKFRKLQRKRSEIVSNSLRGSIPLLPDNLFPNLPQFKQVKQIEKRTTQKSLPSVVVTSKALTLAENRRAKTVFFYRDGDEYFTGVRVPISKGRFRTMDALMDSLNESIPMPFGVRRLHTPSGKTPIRSLDDLKPHGRYIAASSTRRVQGVDLEAVERRKRHREDAQRRWNFQNSPTTHGGNTANNTMQIIQINPKSGTSEINRQDPVNNQREQMLQTTSGGTVLRSRIEKLPAAVEVSSSLGNQQRINTFMPITSKQIYFVLNGNPHRVYRTLVSPLRKGEIDQLLEEISAGLHVAIFRIYSFEGDRILNVEQLLQLKDSRAIAVPRHERLILNGQTNSDILRPVIPIQPQKQQPVSLLLPPIINGNNKKSNGSSSKSVPPYRGHRSKNRQPSNNIDRLPAYENLSSNNIARFESNNVKKKRILNSTNSIDDNDHKLIKTQEETSIRQRSFSSNNAPSLVSSTLNSIKIKRKLTTIEPTNTININADNTTTNTSSTNTTTTTTDSDSGRPRSAMEELENMATEENEIGEIKENEEDDGDEEDDYPEEPPELKALHQVIGKGKSYEEGENREKEEIDEEKKEDERMNYDEVEKENSENIDIVEIETQQTINNEIEDDIVKDDYLEEPSNLEELSEFSIYNDNNRDEEVEEIKRVEENRKIKENAQKREKITTKTDEEKINNNGKTEQKDEGNLSGVYSVELERILYGQAAIKIQSAWRGYNARKGFKHTRFSDHPTYIGTGSYGQRRRSKNNLYKPNERHQAIVTRVKTPISAKRGPPSFKMKSSTTMLVPDYGNETAHDSSSDREEASVTELLQGKHRLGWEMSQEQNDKSPVHTQRTPRTDYLYTITVITGNRWAADTEADLYVVMHGTGGLESERLWLRQEFTNWLQSGTNGQRFRQNHSDSFQFRVPSRLGILKKLTVGHDCKGYGAGIFIDRVMVTEDEEATDDCRQFLFLCNKWLDSGQVDGKLERTIRLNSFYEISSIPIEDRVTKGRWELILHGGSEKGLGGTTSQLSITGYGTRAQSTTSGLYDSNMAKVPSDALIQLDFGDIGELLKVRIEIDGTGESPDYFLNFVEFKDLDTEERFVVMCGKWLKWKSTKKGDQPFRELSAFHIGVEPLPLITYEGKISVQLMPPRIECFKNEEIFMDLHGDLGETGAFRMLISPTNANKEKHLKSGDEENIPIILDNEDSEAIDIPFKVEAVSIGRVLGARLRFEPNKIGEQIVDGLLTIQNIFQKQGLWPLASNSEFLCGRIVLRESYHTPYRYILTRSQFHELSDKTHICTKEMLTTEMEGVSTRLPRRKQKSKEKSNWLLQISLSYGSTLLPEIELCGENGSNIRLRPLNINCPDGMLSYQYPPQSTQSFSENNELFSLRKLRIFIEDENKKVIGLENIEEETTLDNKEEQKPFTIVEKIRICDSVNGDELRFPSADCHLQKYSVYELSAIWPDRPPIPIVIYLIRIVAGAVTTQNISTITVRLNISGEYGDVGWRTLNNSENENLEKSSDDNQQIQLFASNTRNSFEFEAVSIGHLDLAEMEVFCSDEAQDFSWECSELLVTDTNTALYYRFKCDSPFSTNCRFQRCQTLL</sequence>
<feature type="region of interest" description="Disordered" evidence="2">
    <location>
        <begin position="383"/>
        <end position="424"/>
    </location>
</feature>
<dbReference type="PROSITE" id="PS50309">
    <property type="entry name" value="DC"/>
    <property type="match status" value="2"/>
</dbReference>
<dbReference type="SMART" id="SM00537">
    <property type="entry name" value="DCX"/>
    <property type="match status" value="1"/>
</dbReference>
<dbReference type="Pfam" id="PF03607">
    <property type="entry name" value="DCX"/>
    <property type="match status" value="1"/>
</dbReference>
<feature type="compositionally biased region" description="Acidic residues" evidence="2">
    <location>
        <begin position="537"/>
        <end position="570"/>
    </location>
</feature>
<dbReference type="Gene3D" id="2.60.60.20">
    <property type="entry name" value="PLAT/LH2 domain"/>
    <property type="match status" value="3"/>
</dbReference>
<dbReference type="GO" id="GO:0035556">
    <property type="term" value="P:intracellular signal transduction"/>
    <property type="evidence" value="ECO:0007669"/>
    <property type="project" value="InterPro"/>
</dbReference>
<evidence type="ECO:0008006" key="7">
    <source>
        <dbReference type="Google" id="ProtNLM"/>
    </source>
</evidence>
<dbReference type="InterPro" id="IPR000048">
    <property type="entry name" value="IQ_motif_EF-hand-BS"/>
</dbReference>
<evidence type="ECO:0000256" key="2">
    <source>
        <dbReference type="SAM" id="MobiDB-lite"/>
    </source>
</evidence>
<dbReference type="SUPFAM" id="SSF49723">
    <property type="entry name" value="Lipase/lipooxygenase domain (PLAT/LH2 domain)"/>
    <property type="match status" value="3"/>
</dbReference>
<proteinExistence type="predicted"/>
<dbReference type="CDD" id="cd23767">
    <property type="entry name" value="IQCD"/>
    <property type="match status" value="1"/>
</dbReference>
<comment type="caution">
    <text evidence="1">Lacks conserved residue(s) required for the propagation of feature annotation.</text>
</comment>
<keyword evidence="6" id="KW-1185">Reference proteome</keyword>
<dbReference type="Gene3D" id="3.10.20.230">
    <property type="entry name" value="Doublecortin domain"/>
    <property type="match status" value="2"/>
</dbReference>
<evidence type="ECO:0000259" key="3">
    <source>
        <dbReference type="PROSITE" id="PS50095"/>
    </source>
</evidence>
<comment type="caution">
    <text evidence="5">The sequence shown here is derived from an EMBL/GenBank/DDBJ whole genome shotgun (WGS) entry which is preliminary data.</text>
</comment>
<feature type="region of interest" description="Disordered" evidence="2">
    <location>
        <begin position="686"/>
        <end position="711"/>
    </location>
</feature>
<dbReference type="Proteomes" id="UP000605970">
    <property type="component" value="Unassembled WGS sequence"/>
</dbReference>
<gene>
    <name evidence="5" type="ORF">Mgra_00003592</name>
</gene>
<organism evidence="5 6">
    <name type="scientific">Meloidogyne graminicola</name>
    <dbReference type="NCBI Taxonomy" id="189291"/>
    <lineage>
        <taxon>Eukaryota</taxon>
        <taxon>Metazoa</taxon>
        <taxon>Ecdysozoa</taxon>
        <taxon>Nematoda</taxon>
        <taxon>Chromadorea</taxon>
        <taxon>Rhabditida</taxon>
        <taxon>Tylenchina</taxon>
        <taxon>Tylenchomorpha</taxon>
        <taxon>Tylenchoidea</taxon>
        <taxon>Meloidogynidae</taxon>
        <taxon>Meloidogyninae</taxon>
        <taxon>Meloidogyne</taxon>
    </lineage>
</organism>
<feature type="region of interest" description="Disordered" evidence="2">
    <location>
        <begin position="506"/>
        <end position="615"/>
    </location>
</feature>
<feature type="compositionally biased region" description="Low complexity" evidence="2">
    <location>
        <begin position="387"/>
        <end position="400"/>
    </location>
</feature>
<dbReference type="SUPFAM" id="SSF89837">
    <property type="entry name" value="Doublecortin (DC)"/>
    <property type="match status" value="2"/>
</dbReference>
<name>A0A8S9ZV42_9BILA</name>
<dbReference type="SMART" id="SM00015">
    <property type="entry name" value="IQ"/>
    <property type="match status" value="1"/>
</dbReference>
<dbReference type="PROSITE" id="PS50095">
    <property type="entry name" value="PLAT"/>
    <property type="match status" value="2"/>
</dbReference>
<evidence type="ECO:0000313" key="6">
    <source>
        <dbReference type="Proteomes" id="UP000605970"/>
    </source>
</evidence>
<evidence type="ECO:0000313" key="5">
    <source>
        <dbReference type="EMBL" id="KAF7637013.1"/>
    </source>
</evidence>
<evidence type="ECO:0000256" key="1">
    <source>
        <dbReference type="PROSITE-ProRule" id="PRU00152"/>
    </source>
</evidence>
<dbReference type="InterPro" id="IPR001024">
    <property type="entry name" value="PLAT/LH2_dom"/>
</dbReference>
<dbReference type="PROSITE" id="PS50096">
    <property type="entry name" value="IQ"/>
    <property type="match status" value="1"/>
</dbReference>
<dbReference type="Pfam" id="PF00612">
    <property type="entry name" value="IQ"/>
    <property type="match status" value="1"/>
</dbReference>
<feature type="compositionally biased region" description="Low complexity" evidence="2">
    <location>
        <begin position="506"/>
        <end position="527"/>
    </location>
</feature>
<dbReference type="Gene3D" id="1.20.5.190">
    <property type="match status" value="1"/>
</dbReference>
<dbReference type="InterPro" id="IPR052970">
    <property type="entry name" value="Inner_ear_hair_cell_LOXHD"/>
</dbReference>
<reference evidence="5" key="1">
    <citation type="journal article" date="2020" name="Ecol. Evol.">
        <title>Genome structure and content of the rice root-knot nematode (Meloidogyne graminicola).</title>
        <authorList>
            <person name="Phan N.T."/>
            <person name="Danchin E.G.J."/>
            <person name="Klopp C."/>
            <person name="Perfus-Barbeoch L."/>
            <person name="Kozlowski D.K."/>
            <person name="Koutsovoulos G.D."/>
            <person name="Lopez-Roques C."/>
            <person name="Bouchez O."/>
            <person name="Zahm M."/>
            <person name="Besnard G."/>
            <person name="Bellafiore S."/>
        </authorList>
    </citation>
    <scope>NUCLEOTIDE SEQUENCE</scope>
    <source>
        <strain evidence="5">VN-18</strain>
    </source>
</reference>
<protein>
    <recommendedName>
        <fullName evidence="7">Doublecortin domain-containing protein</fullName>
    </recommendedName>
</protein>
<dbReference type="InterPro" id="IPR036572">
    <property type="entry name" value="Doublecortin_dom_sf"/>
</dbReference>
<feature type="compositionally biased region" description="Basic and acidic residues" evidence="2">
    <location>
        <begin position="584"/>
        <end position="615"/>
    </location>
</feature>
<feature type="domain" description="Doublecortin" evidence="4">
    <location>
        <begin position="92"/>
        <end position="175"/>
    </location>
</feature>